<feature type="region of interest" description="Disordered" evidence="9">
    <location>
        <begin position="968"/>
        <end position="987"/>
    </location>
</feature>
<feature type="compositionally biased region" description="Low complexity" evidence="9">
    <location>
        <begin position="1062"/>
        <end position="1078"/>
    </location>
</feature>
<keyword evidence="5" id="KW-0067">ATP-binding</keyword>
<dbReference type="InterPro" id="IPR000432">
    <property type="entry name" value="DNA_mismatch_repair_MutS_C"/>
</dbReference>
<feature type="compositionally biased region" description="Polar residues" evidence="9">
    <location>
        <begin position="43"/>
        <end position="54"/>
    </location>
</feature>
<dbReference type="Pfam" id="PF05188">
    <property type="entry name" value="MutS_II"/>
    <property type="match status" value="1"/>
</dbReference>
<evidence type="ECO:0000313" key="12">
    <source>
        <dbReference type="Proteomes" id="UP000007266"/>
    </source>
</evidence>
<dbReference type="Pfam" id="PF05192">
    <property type="entry name" value="MutS_III"/>
    <property type="match status" value="1"/>
</dbReference>
<evidence type="ECO:0000256" key="4">
    <source>
        <dbReference type="ARBA" id="ARBA00022801"/>
    </source>
</evidence>
<dbReference type="PROSITE" id="PS00486">
    <property type="entry name" value="DNA_MISMATCH_REPAIR_2"/>
    <property type="match status" value="1"/>
</dbReference>
<dbReference type="FunFam" id="3.40.50.300:FF:000830">
    <property type="entry name" value="Endonuclease MutS2"/>
    <property type="match status" value="1"/>
</dbReference>
<dbReference type="PANTHER" id="PTHR11361">
    <property type="entry name" value="DNA MISMATCH REPAIR PROTEIN MUTS FAMILY MEMBER"/>
    <property type="match status" value="1"/>
</dbReference>
<dbReference type="HOGENOM" id="CLU_264040_0_0_1"/>
<dbReference type="SUPFAM" id="SSF53150">
    <property type="entry name" value="DNA repair protein MutS, domain II"/>
    <property type="match status" value="1"/>
</dbReference>
<evidence type="ECO:0000256" key="9">
    <source>
        <dbReference type="SAM" id="MobiDB-lite"/>
    </source>
</evidence>
<dbReference type="GO" id="GO:0005524">
    <property type="term" value="F:ATP binding"/>
    <property type="evidence" value="ECO:0007669"/>
    <property type="project" value="UniProtKB-KW"/>
</dbReference>
<dbReference type="SMART" id="SM00533">
    <property type="entry name" value="MUTSd"/>
    <property type="match status" value="1"/>
</dbReference>
<comment type="similarity">
    <text evidence="1">Belongs to the DNA mismatch repair MutS family.</text>
</comment>
<dbReference type="GO" id="GO:0030983">
    <property type="term" value="F:mismatched DNA binding"/>
    <property type="evidence" value="ECO:0007669"/>
    <property type="project" value="InterPro"/>
</dbReference>
<feature type="region of interest" description="Disordered" evidence="9">
    <location>
        <begin position="1060"/>
        <end position="1088"/>
    </location>
</feature>
<keyword evidence="2" id="KW-0699">rRNA-binding</keyword>
<evidence type="ECO:0000256" key="7">
    <source>
        <dbReference type="ARBA" id="ARBA00023125"/>
    </source>
</evidence>
<feature type="compositionally biased region" description="Basic and acidic residues" evidence="9">
    <location>
        <begin position="975"/>
        <end position="985"/>
    </location>
</feature>
<dbReference type="InterPro" id="IPR045076">
    <property type="entry name" value="MutS"/>
</dbReference>
<dbReference type="OrthoDB" id="10252754at2759"/>
<evidence type="ECO:0000256" key="8">
    <source>
        <dbReference type="ARBA" id="ARBA00023254"/>
    </source>
</evidence>
<dbReference type="PANTHER" id="PTHR11361:SF21">
    <property type="entry name" value="MUTS PROTEIN HOMOLOG 4"/>
    <property type="match status" value="1"/>
</dbReference>
<evidence type="ECO:0000256" key="5">
    <source>
        <dbReference type="ARBA" id="ARBA00022840"/>
    </source>
</evidence>
<dbReference type="GO" id="GO:0003690">
    <property type="term" value="F:double-stranded DNA binding"/>
    <property type="evidence" value="ECO:0000318"/>
    <property type="project" value="GO_Central"/>
</dbReference>
<name>D6WWD2_TRICA</name>
<gene>
    <name evidence="11" type="primary">AUGUSTUS-3.0.2_06364</name>
    <name evidence="11" type="ORF">TcasGA2_TC006364</name>
</gene>
<dbReference type="GO" id="GO:0140664">
    <property type="term" value="F:ATP-dependent DNA damage sensor activity"/>
    <property type="evidence" value="ECO:0007669"/>
    <property type="project" value="InterPro"/>
</dbReference>
<keyword evidence="6" id="KW-0694">RNA-binding</keyword>
<keyword evidence="3" id="KW-0547">Nucleotide-binding</keyword>
<dbReference type="Gene3D" id="3.40.50.300">
    <property type="entry name" value="P-loop containing nucleotide triphosphate hydrolases"/>
    <property type="match status" value="1"/>
</dbReference>
<dbReference type="Proteomes" id="UP000007266">
    <property type="component" value="Linkage group 8"/>
</dbReference>
<dbReference type="EMBL" id="KQ971361">
    <property type="protein sequence ID" value="EFA08693.2"/>
    <property type="molecule type" value="Genomic_DNA"/>
</dbReference>
<dbReference type="GO" id="GO:0005634">
    <property type="term" value="C:nucleus"/>
    <property type="evidence" value="ECO:0000318"/>
    <property type="project" value="GO_Central"/>
</dbReference>
<dbReference type="STRING" id="7070.D6WWD2"/>
<dbReference type="InterPro" id="IPR027417">
    <property type="entry name" value="P-loop_NTPase"/>
</dbReference>
<keyword evidence="12" id="KW-1185">Reference proteome</keyword>
<dbReference type="GO" id="GO:0016787">
    <property type="term" value="F:hydrolase activity"/>
    <property type="evidence" value="ECO:0007669"/>
    <property type="project" value="UniProtKB-KW"/>
</dbReference>
<dbReference type="Gene3D" id="3.30.420.110">
    <property type="entry name" value="MutS, connector domain"/>
    <property type="match status" value="1"/>
</dbReference>
<keyword evidence="8" id="KW-0469">Meiosis</keyword>
<dbReference type="Gene3D" id="1.10.1420.10">
    <property type="match status" value="2"/>
</dbReference>
<dbReference type="InterPro" id="IPR007696">
    <property type="entry name" value="DNA_mismatch_repair_MutS_core"/>
</dbReference>
<dbReference type="GO" id="GO:0019843">
    <property type="term" value="F:rRNA binding"/>
    <property type="evidence" value="ECO:0007669"/>
    <property type="project" value="UniProtKB-KW"/>
</dbReference>
<dbReference type="GO" id="GO:0006298">
    <property type="term" value="P:mismatch repair"/>
    <property type="evidence" value="ECO:0007669"/>
    <property type="project" value="InterPro"/>
</dbReference>
<sequence length="1297" mass="146993">MNLNQSFIHKKRLRNGPGFPTLKVKTVMGPPTRPVPRNRSNRPKSASTPSSGTNWGPACPSIFNSSVLRSGGTTMSSENESRVIAALTEGRGEARCEVGLASIDLSMPTLILCQISDSQNYINILTKINILNPTDIIVPSTFLEGKNRLVETLKTKFPNIKILGIPRKTFNKTNGMERILELCLPSINTICIGLQHKYYALAAASALTTYLQTYLNIYYAKESINISYQESEGYAIIDFSTADRLELVSSTKPLQATRYSTLFGVLNHCVTRVGARLLRSTILQPPFSRTNIDKNLQCVSELIKHPQVLLSIQAILQKVSNIDQLLTLTSLSTETNDSSSVRQLNYLLLLNGLIDLIEPLKDVIGTCQHPFFKELKETLESDNFVDIANLIRTMIHPSAQFAKSGDGIAQRCFAIKSGINGLLDLVRKTYSERLNDMTEYVKHLSNKYDLPLTLGNNNTKGYHIVFKLNSQQKRTFKKSDLPDEFIQVYRLAASFTMKTLELINYSTRLEDIMVEILKISNLMVRNIITDLKQHLGFFYKLCEDLARLDMLQSLAEASRRSGYTRPKFGDFTELTNARHPMLALLIGEQSVANPISICPDYNVQVITGPNGSGKSIYIRQVMLLQIMAQVGCYVPADAAIFRPMARMFARVYLEDDMEYKASSFILEMKEVKYMMTLPSENSLFIIDELCRSTAADEGANLAMAFCETFCTTTAFVYVTTHYTSLANLKEMYVNVKTWQMETEATGETPQELSLAFKYRLIPGVTNLKHYGVYIVKKIWPARILDEVYRILEACGKPPEVRKYEGVNDAIRLKYKLESDMRKLKSLGKLTRAAINKLLNDYDNDLRKINVNIDLSGNQNVIEFCDENFKGVETPQSFKDVFETSSYRNLSNFLREDSDNVNKLVPEISIESSERDLRVSEGDIINNDNNEPIFNKTNLSEDEQKLLEEEFESLSRSLLEDDADFDFSSSSSYKTASEEPKSESRQHIFPTVRIIDGPLWSSDSDSGPDGSESISYSPLCSQFSFSPSLHDQTTTNKESKTSSSSLHFIAKSGDETTQLLADSSSIEQTKSKSNSSSSKDSFKKIRRNKRFIPPKKLTRREIQEEFAEQDRKIYEANLSQSDYSKYLSHILNRPSIRQIQNSEFLAFGRKTDDGVEVIPAKPEPKKTKTSFKRKLSSNNTFDMSIFSDKNAKRFDEFLNSYERDVKQFKFSFGTQKKNEEFNFQPQSISDYMAAAENKPFSFPASQNSEQFHSLGSATPNCYYKENKENIDNIVNKYLQPPESLFETPDDFNEQNFNL</sequence>
<dbReference type="InterPro" id="IPR007860">
    <property type="entry name" value="DNA_mmatch_repair_MutS_con_dom"/>
</dbReference>
<dbReference type="InterPro" id="IPR036187">
    <property type="entry name" value="DNA_mismatch_repair_MutS_sf"/>
</dbReference>
<reference evidence="11 12" key="2">
    <citation type="journal article" date="2010" name="Nucleic Acids Res.">
        <title>BeetleBase in 2010: revisions to provide comprehensive genomic information for Tribolium castaneum.</title>
        <authorList>
            <person name="Kim H.S."/>
            <person name="Murphy T."/>
            <person name="Xia J."/>
            <person name="Caragea D."/>
            <person name="Park Y."/>
            <person name="Beeman R.W."/>
            <person name="Lorenzen M.D."/>
            <person name="Butcher S."/>
            <person name="Manak J.R."/>
            <person name="Brown S.J."/>
        </authorList>
    </citation>
    <scope>GENOME REANNOTATION</scope>
    <source>
        <strain evidence="11 12">Georgia GA2</strain>
    </source>
</reference>
<keyword evidence="4" id="KW-0378">Hydrolase</keyword>
<feature type="domain" description="DNA mismatch repair proteins mutS family" evidence="10">
    <location>
        <begin position="682"/>
        <end position="698"/>
    </location>
</feature>
<evidence type="ECO:0000256" key="2">
    <source>
        <dbReference type="ARBA" id="ARBA00022730"/>
    </source>
</evidence>
<organism evidence="11 12">
    <name type="scientific">Tribolium castaneum</name>
    <name type="common">Red flour beetle</name>
    <dbReference type="NCBI Taxonomy" id="7070"/>
    <lineage>
        <taxon>Eukaryota</taxon>
        <taxon>Metazoa</taxon>
        <taxon>Ecdysozoa</taxon>
        <taxon>Arthropoda</taxon>
        <taxon>Hexapoda</taxon>
        <taxon>Insecta</taxon>
        <taxon>Pterygota</taxon>
        <taxon>Neoptera</taxon>
        <taxon>Endopterygota</taxon>
        <taxon>Coleoptera</taxon>
        <taxon>Polyphaga</taxon>
        <taxon>Cucujiformia</taxon>
        <taxon>Tenebrionidae</taxon>
        <taxon>Tenebrionidae incertae sedis</taxon>
        <taxon>Tribolium</taxon>
    </lineage>
</organism>
<evidence type="ECO:0000313" key="11">
    <source>
        <dbReference type="EMBL" id="EFA08693.2"/>
    </source>
</evidence>
<dbReference type="GO" id="GO:0007131">
    <property type="term" value="P:reciprocal meiotic recombination"/>
    <property type="evidence" value="ECO:0000318"/>
    <property type="project" value="GO_Central"/>
</dbReference>
<dbReference type="SUPFAM" id="SSF48334">
    <property type="entry name" value="DNA repair protein MutS, domain III"/>
    <property type="match status" value="1"/>
</dbReference>
<evidence type="ECO:0000256" key="1">
    <source>
        <dbReference type="ARBA" id="ARBA00006271"/>
    </source>
</evidence>
<accession>D6WWD2</accession>
<dbReference type="SUPFAM" id="SSF52540">
    <property type="entry name" value="P-loop containing nucleoside triphosphate hydrolases"/>
    <property type="match status" value="1"/>
</dbReference>
<dbReference type="InParanoid" id="D6WWD2"/>
<dbReference type="SMART" id="SM00534">
    <property type="entry name" value="MUTSac"/>
    <property type="match status" value="1"/>
</dbReference>
<feature type="region of interest" description="Disordered" evidence="9">
    <location>
        <begin position="1"/>
        <end position="57"/>
    </location>
</feature>
<dbReference type="InterPro" id="IPR036678">
    <property type="entry name" value="MutS_con_dom_sf"/>
</dbReference>
<keyword evidence="7" id="KW-0238">DNA-binding</keyword>
<evidence type="ECO:0000256" key="3">
    <source>
        <dbReference type="ARBA" id="ARBA00022741"/>
    </source>
</evidence>
<protein>
    <recommendedName>
        <fullName evidence="10">DNA mismatch repair proteins mutS family domain-containing protein</fullName>
    </recommendedName>
</protein>
<reference evidence="11 12" key="1">
    <citation type="journal article" date="2008" name="Nature">
        <title>The genome of the model beetle and pest Tribolium castaneum.</title>
        <authorList>
            <consortium name="Tribolium Genome Sequencing Consortium"/>
            <person name="Richards S."/>
            <person name="Gibbs R.A."/>
            <person name="Weinstock G.M."/>
            <person name="Brown S.J."/>
            <person name="Denell R."/>
            <person name="Beeman R.W."/>
            <person name="Gibbs R."/>
            <person name="Beeman R.W."/>
            <person name="Brown S.J."/>
            <person name="Bucher G."/>
            <person name="Friedrich M."/>
            <person name="Grimmelikhuijzen C.J."/>
            <person name="Klingler M."/>
            <person name="Lorenzen M."/>
            <person name="Richards S."/>
            <person name="Roth S."/>
            <person name="Schroder R."/>
            <person name="Tautz D."/>
            <person name="Zdobnov E.M."/>
            <person name="Muzny D."/>
            <person name="Gibbs R.A."/>
            <person name="Weinstock G.M."/>
            <person name="Attaway T."/>
            <person name="Bell S."/>
            <person name="Buhay C.J."/>
            <person name="Chandrabose M.N."/>
            <person name="Chavez D."/>
            <person name="Clerk-Blankenburg K.P."/>
            <person name="Cree A."/>
            <person name="Dao M."/>
            <person name="Davis C."/>
            <person name="Chacko J."/>
            <person name="Dinh H."/>
            <person name="Dugan-Rocha S."/>
            <person name="Fowler G."/>
            <person name="Garner T.T."/>
            <person name="Garnes J."/>
            <person name="Gnirke A."/>
            <person name="Hawes A."/>
            <person name="Hernandez J."/>
            <person name="Hines S."/>
            <person name="Holder M."/>
            <person name="Hume J."/>
            <person name="Jhangiani S.N."/>
            <person name="Joshi V."/>
            <person name="Khan Z.M."/>
            <person name="Jackson L."/>
            <person name="Kovar C."/>
            <person name="Kowis A."/>
            <person name="Lee S."/>
            <person name="Lewis L.R."/>
            <person name="Margolis J."/>
            <person name="Morgan M."/>
            <person name="Nazareth L.V."/>
            <person name="Nguyen N."/>
            <person name="Okwuonu G."/>
            <person name="Parker D."/>
            <person name="Richards S."/>
            <person name="Ruiz S.J."/>
            <person name="Santibanez J."/>
            <person name="Savard J."/>
            <person name="Scherer S.E."/>
            <person name="Schneider B."/>
            <person name="Sodergren E."/>
            <person name="Tautz D."/>
            <person name="Vattahil S."/>
            <person name="Villasana D."/>
            <person name="White C.S."/>
            <person name="Wright R."/>
            <person name="Park Y."/>
            <person name="Beeman R.W."/>
            <person name="Lord J."/>
            <person name="Oppert B."/>
            <person name="Lorenzen M."/>
            <person name="Brown S."/>
            <person name="Wang L."/>
            <person name="Savard J."/>
            <person name="Tautz D."/>
            <person name="Richards S."/>
            <person name="Weinstock G."/>
            <person name="Gibbs R.A."/>
            <person name="Liu Y."/>
            <person name="Worley K."/>
            <person name="Weinstock G."/>
            <person name="Elsik C.G."/>
            <person name="Reese J.T."/>
            <person name="Elhaik E."/>
            <person name="Landan G."/>
            <person name="Graur D."/>
            <person name="Arensburger P."/>
            <person name="Atkinson P."/>
            <person name="Beeman R.W."/>
            <person name="Beidler J."/>
            <person name="Brown S.J."/>
            <person name="Demuth J.P."/>
            <person name="Drury D.W."/>
            <person name="Du Y.Z."/>
            <person name="Fujiwara H."/>
            <person name="Lorenzen M."/>
            <person name="Maselli V."/>
            <person name="Osanai M."/>
            <person name="Park Y."/>
            <person name="Robertson H.M."/>
            <person name="Tu Z."/>
            <person name="Wang J.J."/>
            <person name="Wang S."/>
            <person name="Richards S."/>
            <person name="Song H."/>
            <person name="Zhang L."/>
            <person name="Sodergren E."/>
            <person name="Werner D."/>
            <person name="Stanke M."/>
            <person name="Morgenstern B."/>
            <person name="Solovyev V."/>
            <person name="Kosarev P."/>
            <person name="Brown G."/>
            <person name="Chen H.C."/>
            <person name="Ermolaeva O."/>
            <person name="Hlavina W."/>
            <person name="Kapustin Y."/>
            <person name="Kiryutin B."/>
            <person name="Kitts P."/>
            <person name="Maglott D."/>
            <person name="Pruitt K."/>
            <person name="Sapojnikov V."/>
            <person name="Souvorov A."/>
            <person name="Mackey A.J."/>
            <person name="Waterhouse R.M."/>
            <person name="Wyder S."/>
            <person name="Zdobnov E.M."/>
            <person name="Zdobnov E.M."/>
            <person name="Wyder S."/>
            <person name="Kriventseva E.V."/>
            <person name="Kadowaki T."/>
            <person name="Bork P."/>
            <person name="Aranda M."/>
            <person name="Bao R."/>
            <person name="Beermann A."/>
            <person name="Berns N."/>
            <person name="Bolognesi R."/>
            <person name="Bonneton F."/>
            <person name="Bopp D."/>
            <person name="Brown S.J."/>
            <person name="Bucher G."/>
            <person name="Butts T."/>
            <person name="Chaumot A."/>
            <person name="Denell R.E."/>
            <person name="Ferrier D.E."/>
            <person name="Friedrich M."/>
            <person name="Gordon C.M."/>
            <person name="Jindra M."/>
            <person name="Klingler M."/>
            <person name="Lan Q."/>
            <person name="Lattorff H.M."/>
            <person name="Laudet V."/>
            <person name="von Levetsow C."/>
            <person name="Liu Z."/>
            <person name="Lutz R."/>
            <person name="Lynch J.A."/>
            <person name="da Fonseca R.N."/>
            <person name="Posnien N."/>
            <person name="Reuter R."/>
            <person name="Roth S."/>
            <person name="Savard J."/>
            <person name="Schinko J.B."/>
            <person name="Schmitt C."/>
            <person name="Schoppmeier M."/>
            <person name="Schroder R."/>
            <person name="Shippy T.D."/>
            <person name="Simonnet F."/>
            <person name="Marques-Souza H."/>
            <person name="Tautz D."/>
            <person name="Tomoyasu Y."/>
            <person name="Trauner J."/>
            <person name="Van der Zee M."/>
            <person name="Vervoort M."/>
            <person name="Wittkopp N."/>
            <person name="Wimmer E.A."/>
            <person name="Yang X."/>
            <person name="Jones A.K."/>
            <person name="Sattelle D.B."/>
            <person name="Ebert P.R."/>
            <person name="Nelson D."/>
            <person name="Scott J.G."/>
            <person name="Beeman R.W."/>
            <person name="Muthukrishnan S."/>
            <person name="Kramer K.J."/>
            <person name="Arakane Y."/>
            <person name="Beeman R.W."/>
            <person name="Zhu Q."/>
            <person name="Hogenkamp D."/>
            <person name="Dixit R."/>
            <person name="Oppert B."/>
            <person name="Jiang H."/>
            <person name="Zou Z."/>
            <person name="Marshall J."/>
            <person name="Elpidina E."/>
            <person name="Vinokurov K."/>
            <person name="Oppert C."/>
            <person name="Zou Z."/>
            <person name="Evans J."/>
            <person name="Lu Z."/>
            <person name="Zhao P."/>
            <person name="Sumathipala N."/>
            <person name="Altincicek B."/>
            <person name="Vilcinskas A."/>
            <person name="Williams M."/>
            <person name="Hultmark D."/>
            <person name="Hetru C."/>
            <person name="Jiang H."/>
            <person name="Grimmelikhuijzen C.J."/>
            <person name="Hauser F."/>
            <person name="Cazzamali G."/>
            <person name="Williamson M."/>
            <person name="Park Y."/>
            <person name="Li B."/>
            <person name="Tanaka Y."/>
            <person name="Predel R."/>
            <person name="Neupert S."/>
            <person name="Schachtner J."/>
            <person name="Verleyen P."/>
            <person name="Raible F."/>
            <person name="Bork P."/>
            <person name="Friedrich M."/>
            <person name="Walden K.K."/>
            <person name="Robertson H.M."/>
            <person name="Angeli S."/>
            <person name="Foret S."/>
            <person name="Bucher G."/>
            <person name="Schuetz S."/>
            <person name="Maleszka R."/>
            <person name="Wimmer E.A."/>
            <person name="Beeman R.W."/>
            <person name="Lorenzen M."/>
            <person name="Tomoyasu Y."/>
            <person name="Miller S.C."/>
            <person name="Grossmann D."/>
            <person name="Bucher G."/>
        </authorList>
    </citation>
    <scope>NUCLEOTIDE SEQUENCE [LARGE SCALE GENOMIC DNA]</scope>
    <source>
        <strain evidence="11 12">Georgia GA2</strain>
    </source>
</reference>
<dbReference type="KEGG" id="tca:662061"/>
<dbReference type="FunFam" id="3.30.420.110:FF:000003">
    <property type="entry name" value="mutS protein homolog 4"/>
    <property type="match status" value="1"/>
</dbReference>
<evidence type="ECO:0000259" key="10">
    <source>
        <dbReference type="PROSITE" id="PS00486"/>
    </source>
</evidence>
<evidence type="ECO:0000256" key="6">
    <source>
        <dbReference type="ARBA" id="ARBA00022884"/>
    </source>
</evidence>
<dbReference type="eggNOG" id="KOG0220">
    <property type="taxonomic scope" value="Eukaryota"/>
</dbReference>
<proteinExistence type="inferred from homology"/>
<dbReference type="Pfam" id="PF00488">
    <property type="entry name" value="MutS_V"/>
    <property type="match status" value="1"/>
</dbReference>